<dbReference type="InParanoid" id="A0A554MXG9"/>
<keyword evidence="3" id="KW-1185">Reference proteome</keyword>
<dbReference type="OrthoDB" id="346423at2157"/>
<proteinExistence type="predicted"/>
<evidence type="ECO:0000256" key="1">
    <source>
        <dbReference type="SAM" id="Phobius"/>
    </source>
</evidence>
<keyword evidence="1" id="KW-0812">Transmembrane</keyword>
<reference evidence="2 3" key="1">
    <citation type="submission" date="2018-06" db="EMBL/GenBank/DDBJ databases">
        <title>Natronomonas sp. F16-60 a new haloarchaeon isolated from a solar saltern of Isla Cristina, Huelva, Spain.</title>
        <authorList>
            <person name="Duran-Viseras A."/>
            <person name="Sanchez-Porro C."/>
            <person name="Ventosa A."/>
        </authorList>
    </citation>
    <scope>NUCLEOTIDE SEQUENCE [LARGE SCALE GENOMIC DNA]</scope>
    <source>
        <strain evidence="2 3">F16-60</strain>
    </source>
</reference>
<feature type="transmembrane region" description="Helical" evidence="1">
    <location>
        <begin position="61"/>
        <end position="84"/>
    </location>
</feature>
<keyword evidence="1" id="KW-0472">Membrane</keyword>
<dbReference type="EMBL" id="QMDX01000010">
    <property type="protein sequence ID" value="TSD09813.1"/>
    <property type="molecule type" value="Genomic_DNA"/>
</dbReference>
<organism evidence="2 3">
    <name type="scientific">Haloglomus irregulare</name>
    <dbReference type="NCBI Taxonomy" id="2234134"/>
    <lineage>
        <taxon>Archaea</taxon>
        <taxon>Methanobacteriati</taxon>
        <taxon>Methanobacteriota</taxon>
        <taxon>Stenosarchaea group</taxon>
        <taxon>Halobacteria</taxon>
        <taxon>Halobacteriales</taxon>
        <taxon>Natronomonadaceae</taxon>
        <taxon>Haloglomus</taxon>
    </lineage>
</organism>
<feature type="transmembrane region" description="Helical" evidence="1">
    <location>
        <begin position="90"/>
        <end position="111"/>
    </location>
</feature>
<accession>A0A554MXG9</accession>
<protein>
    <submittedName>
        <fullName evidence="2">Uncharacterized protein</fullName>
    </submittedName>
</protein>
<dbReference type="Proteomes" id="UP000319894">
    <property type="component" value="Unassembled WGS sequence"/>
</dbReference>
<name>A0A554MXG9_9EURY</name>
<dbReference type="AlphaFoldDB" id="A0A554MXG9"/>
<keyword evidence="1" id="KW-1133">Transmembrane helix</keyword>
<evidence type="ECO:0000313" key="3">
    <source>
        <dbReference type="Proteomes" id="UP000319894"/>
    </source>
</evidence>
<gene>
    <name evidence="2" type="ORF">DP107_14260</name>
</gene>
<comment type="caution">
    <text evidence="2">The sequence shown here is derived from an EMBL/GenBank/DDBJ whole genome shotgun (WGS) entry which is preliminary data.</text>
</comment>
<evidence type="ECO:0000313" key="2">
    <source>
        <dbReference type="EMBL" id="TSD09813.1"/>
    </source>
</evidence>
<dbReference type="RefSeq" id="WP_144262819.1">
    <property type="nucleotide sequence ID" value="NZ_QMDX01000010.1"/>
</dbReference>
<sequence length="151" mass="16469">MSVETHLHGDESVQARYQGDWVWCCTDRRVLRVPAAVPDEAPDTLAYDEIERVSLVAGRDVRYLVGALTAVLLATLVPALLMGLANVDVVPASALSGGLGLTALAGFVRWLRSREPYYQFQGATGPDTTTDWRLPDDEAAAAFVEAVRRRL</sequence>